<protein>
    <submittedName>
        <fullName evidence="1">Uncharacterized protein</fullName>
    </submittedName>
</protein>
<evidence type="ECO:0000313" key="2">
    <source>
        <dbReference type="Proteomes" id="UP001066276"/>
    </source>
</evidence>
<gene>
    <name evidence="1" type="ORF">NDU88_010209</name>
</gene>
<dbReference type="AlphaFoldDB" id="A0AAV7Q1A4"/>
<organism evidence="1 2">
    <name type="scientific">Pleurodeles waltl</name>
    <name type="common">Iberian ribbed newt</name>
    <dbReference type="NCBI Taxonomy" id="8319"/>
    <lineage>
        <taxon>Eukaryota</taxon>
        <taxon>Metazoa</taxon>
        <taxon>Chordata</taxon>
        <taxon>Craniata</taxon>
        <taxon>Vertebrata</taxon>
        <taxon>Euteleostomi</taxon>
        <taxon>Amphibia</taxon>
        <taxon>Batrachia</taxon>
        <taxon>Caudata</taxon>
        <taxon>Salamandroidea</taxon>
        <taxon>Salamandridae</taxon>
        <taxon>Pleurodelinae</taxon>
        <taxon>Pleurodeles</taxon>
    </lineage>
</organism>
<reference evidence="1" key="1">
    <citation type="journal article" date="2022" name="bioRxiv">
        <title>Sequencing and chromosome-scale assembly of the giantPleurodeles waltlgenome.</title>
        <authorList>
            <person name="Brown T."/>
            <person name="Elewa A."/>
            <person name="Iarovenko S."/>
            <person name="Subramanian E."/>
            <person name="Araus A.J."/>
            <person name="Petzold A."/>
            <person name="Susuki M."/>
            <person name="Suzuki K.-i.T."/>
            <person name="Hayashi T."/>
            <person name="Toyoda A."/>
            <person name="Oliveira C."/>
            <person name="Osipova E."/>
            <person name="Leigh N.D."/>
            <person name="Simon A."/>
            <person name="Yun M.H."/>
        </authorList>
    </citation>
    <scope>NUCLEOTIDE SEQUENCE</scope>
    <source>
        <strain evidence="1">20211129_DDA</strain>
        <tissue evidence="1">Liver</tissue>
    </source>
</reference>
<evidence type="ECO:0000313" key="1">
    <source>
        <dbReference type="EMBL" id="KAJ1131878.1"/>
    </source>
</evidence>
<name>A0AAV7Q1A4_PLEWA</name>
<sequence length="97" mass="10604">MAGPRSKAKAVSCVVCSEPWGLELDSPVRYTRLGSAGTWLGCKLSPLSSRSSVTTVTIPLLSCYELRPIAVDSAFHQKHSIFMRDLLPDSTISFFDL</sequence>
<dbReference type="EMBL" id="JANPWB010000011">
    <property type="protein sequence ID" value="KAJ1131878.1"/>
    <property type="molecule type" value="Genomic_DNA"/>
</dbReference>
<proteinExistence type="predicted"/>
<keyword evidence="2" id="KW-1185">Reference proteome</keyword>
<comment type="caution">
    <text evidence="1">The sequence shown here is derived from an EMBL/GenBank/DDBJ whole genome shotgun (WGS) entry which is preliminary data.</text>
</comment>
<accession>A0AAV7Q1A4</accession>
<dbReference type="Proteomes" id="UP001066276">
    <property type="component" value="Chromosome 7"/>
</dbReference>